<dbReference type="PANTHER" id="PTHR13132:SF29">
    <property type="entry name" value="ALPHA-(1,6)-FUCOSYLTRANSFERASE"/>
    <property type="match status" value="1"/>
</dbReference>
<gene>
    <name evidence="2" type="ORF">PCOR1329_LOCUS11994</name>
</gene>
<organism evidence="2 3">
    <name type="scientific">Prorocentrum cordatum</name>
    <dbReference type="NCBI Taxonomy" id="2364126"/>
    <lineage>
        <taxon>Eukaryota</taxon>
        <taxon>Sar</taxon>
        <taxon>Alveolata</taxon>
        <taxon>Dinophyceae</taxon>
        <taxon>Prorocentrales</taxon>
        <taxon>Prorocentraceae</taxon>
        <taxon>Prorocentrum</taxon>
    </lineage>
</organism>
<evidence type="ECO:0000313" key="3">
    <source>
        <dbReference type="Proteomes" id="UP001189429"/>
    </source>
</evidence>
<dbReference type="CDD" id="cd11296">
    <property type="entry name" value="O-FucT_like"/>
    <property type="match status" value="1"/>
</dbReference>
<protein>
    <recommendedName>
        <fullName evidence="4">Peptide-O-fucosyltransferase 1</fullName>
    </recommendedName>
</protein>
<feature type="chain" id="PRO_5046811690" description="Peptide-O-fucosyltransferase 1" evidence="1">
    <location>
        <begin position="30"/>
        <end position="473"/>
    </location>
</feature>
<name>A0ABN9QHK2_9DINO</name>
<dbReference type="Gene3D" id="3.40.50.11350">
    <property type="match status" value="1"/>
</dbReference>
<evidence type="ECO:0008006" key="4">
    <source>
        <dbReference type="Google" id="ProtNLM"/>
    </source>
</evidence>
<keyword evidence="1" id="KW-0732">Signal</keyword>
<keyword evidence="3" id="KW-1185">Reference proteome</keyword>
<feature type="signal peptide" evidence="1">
    <location>
        <begin position="1"/>
        <end position="29"/>
    </location>
</feature>
<accession>A0ABN9QHK2</accession>
<proteinExistence type="predicted"/>
<dbReference type="Proteomes" id="UP001189429">
    <property type="component" value="Unassembled WGS sequence"/>
</dbReference>
<evidence type="ECO:0000256" key="1">
    <source>
        <dbReference type="SAM" id="SignalP"/>
    </source>
</evidence>
<dbReference type="PANTHER" id="PTHR13132">
    <property type="entry name" value="ALPHA- 1,6 -FUCOSYLTRANSFERASE"/>
    <property type="match status" value="1"/>
</dbReference>
<reference evidence="2" key="1">
    <citation type="submission" date="2023-10" db="EMBL/GenBank/DDBJ databases">
        <authorList>
            <person name="Chen Y."/>
            <person name="Shah S."/>
            <person name="Dougan E. K."/>
            <person name="Thang M."/>
            <person name="Chan C."/>
        </authorList>
    </citation>
    <scope>NUCLEOTIDE SEQUENCE [LARGE SCALE GENOMIC DNA]</scope>
</reference>
<evidence type="ECO:0000313" key="2">
    <source>
        <dbReference type="EMBL" id="CAK0805501.1"/>
    </source>
</evidence>
<sequence length="473" mass="53273">MAAIGHPASCLSCALLLQLLMTHHLFCAALRLGDSPHDGEPDYAGQLRAATAGNVTRTVVTGPLKKISEAIDEFLIPRVEWRFSHCSGNWRKSKCVLLRVPDKAFRHFLTLDSLQFPADAKDPNRCRATVMTSSGWVGQATQEEFYFGFEQWVSEVRDSHKRTAFLPVWSDPRLDSHPAEYFSPFCGEVDVSPMTNSTVSPMTRQECFFLPTSSCTMDTAHWGKSLVNGNVDMAVPFRHRLSKPFDGLGVGDLHVMWQMLFFRQNARTRNEIARREAEWRSKNQAWPASGTGPACAAIHVRHGDKLTPFWIREHDTIAGGFNKSFDDYLDVALKMMEDKPQLTDASRSKKLPLIFLMTDDADIIAVAKGSRRAIIHTVPPSTPLNSLSDFYKDKDSIGSSDFGYSAATSGDMLSWLLSIRLMSACNFFVGNTESSFSRFLYYGMCEQRNGRCPRIFSFGRRHEQDDMPTMFEE</sequence>
<dbReference type="EMBL" id="CAUYUJ010003475">
    <property type="protein sequence ID" value="CAK0805501.1"/>
    <property type="molecule type" value="Genomic_DNA"/>
</dbReference>
<comment type="caution">
    <text evidence="2">The sequence shown here is derived from an EMBL/GenBank/DDBJ whole genome shotgun (WGS) entry which is preliminary data.</text>
</comment>